<accession>A0AC11BT43</accession>
<proteinExistence type="predicted"/>
<sequence length="708" mass="77794">MAPKSCQEAEDAEEEALPSLVDREPVSGHVGPPAGAAADPVAPTHPQNAKPSSTRMVSSISLQPALESLDPRALRLLWGQRELEIQALRWAVQHQRAARRRHILQEVAGLPAERSSRSQEKFLQNQVQKLTLELKAQKEKAQLEKKLLEERLQQTGDALQQLEAELQAFQKSCLLQLAHSSWVGRVLRSSTGSVEVVTAETLMDLSDFSENDQAPAAGEGFRLEDVDWNSIAHRYPNLFTNLESNSDQKHARTPQLPAASPPDQRSSELCCRHQEHNLKSVEWSSLPLAGTSSSGGADSESSNSQRAAHNRVHKVTRDRPPVPGRTAKQVEAQAQSLCRDGQATSAGAGAHHPSCPDLIPTAAPLPRGPSGHCGPGPASQEMSSVDPGPSKLGFPSQAVRLSVHLQNTHSDEQGENGQKPESGVDSHLWHSRRCPSPSPTGSCLKIMAVSRRQRFVRILNQSPEETVDLGGFVLQQLVLDFPVCLYRFPPSTLLAPRHHVTVWGEGPCSTRRQQPSSLGQEPVHFYSSRSCVTLLLNPQGEVLSEHQSPHCVTPVSRIFADNTDLSIDCFPLSEARPGADLAEHQPQPRPLRKGRVREARAGRRRPGPRVQLPRLSTIKLLRQREAPVWPEDVAQAHPELLPAIPIPEVGVGLQDCRGRKEHKIRVCRKRVDRGCPMVALSVQSTAESRFGFRFLSCPPITADTRWPL</sequence>
<evidence type="ECO:0000313" key="1">
    <source>
        <dbReference type="Ensembl" id="ENSOARP00020019716.2"/>
    </source>
</evidence>
<reference evidence="1" key="2">
    <citation type="submission" date="2025-08" db="UniProtKB">
        <authorList>
            <consortium name="Ensembl"/>
        </authorList>
    </citation>
    <scope>IDENTIFICATION</scope>
</reference>
<reference evidence="1" key="1">
    <citation type="submission" date="2020-11" db="EMBL/GenBank/DDBJ databases">
        <authorList>
            <person name="Davenport K.M."/>
            <person name="Bickhart D.M."/>
            <person name="Smith T.P.L."/>
            <person name="Murdoch B.M."/>
            <person name="Rosen B.D."/>
        </authorList>
    </citation>
    <scope>NUCLEOTIDE SEQUENCE [LARGE SCALE GENOMIC DNA]</scope>
    <source>
        <strain evidence="1">OAR_USU_Benz2616</strain>
    </source>
</reference>
<dbReference type="Ensembl" id="ENSOART00020023786.2">
    <property type="protein sequence ID" value="ENSOARP00020019716.2"/>
    <property type="gene ID" value="ENSOARG00020014935.2"/>
</dbReference>
<protein>
    <submittedName>
        <fullName evidence="1">Lamin tail domain containing 2</fullName>
    </submittedName>
</protein>
<gene>
    <name evidence="1" type="primary">LMNTD2</name>
</gene>
<name>A0AC11BT43_SHEEP</name>
<organism evidence="1">
    <name type="scientific">Ovis aries</name>
    <name type="common">Sheep</name>
    <dbReference type="NCBI Taxonomy" id="9940"/>
    <lineage>
        <taxon>Eukaryota</taxon>
        <taxon>Metazoa</taxon>
        <taxon>Chordata</taxon>
        <taxon>Craniata</taxon>
        <taxon>Vertebrata</taxon>
        <taxon>Euteleostomi</taxon>
        <taxon>Mammalia</taxon>
        <taxon>Eutheria</taxon>
        <taxon>Laurasiatheria</taxon>
        <taxon>Artiodactyla</taxon>
        <taxon>Ruminantia</taxon>
        <taxon>Pecora</taxon>
        <taxon>Bovidae</taxon>
        <taxon>Caprinae</taxon>
        <taxon>Ovis</taxon>
    </lineage>
</organism>
<reference evidence="1" key="3">
    <citation type="submission" date="2025-09" db="UniProtKB">
        <authorList>
            <consortium name="Ensembl"/>
        </authorList>
    </citation>
    <scope>IDENTIFICATION</scope>
</reference>